<evidence type="ECO:0000256" key="3">
    <source>
        <dbReference type="ARBA" id="ARBA00023163"/>
    </source>
</evidence>
<dbReference type="Proteomes" id="UP000256977">
    <property type="component" value="Unassembled WGS sequence"/>
</dbReference>
<comment type="caution">
    <text evidence="5">The sequence shown here is derived from an EMBL/GenBank/DDBJ whole genome shotgun (WGS) entry which is preliminary data.</text>
</comment>
<keyword evidence="3" id="KW-0804">Transcription</keyword>
<dbReference type="EMBL" id="QRDZ01000060">
    <property type="protein sequence ID" value="RED51913.1"/>
    <property type="molecule type" value="Genomic_DNA"/>
</dbReference>
<keyword evidence="6" id="KW-1185">Reference proteome</keyword>
<evidence type="ECO:0000256" key="2">
    <source>
        <dbReference type="ARBA" id="ARBA00023125"/>
    </source>
</evidence>
<dbReference type="PRINTS" id="PR00032">
    <property type="entry name" value="HTHARAC"/>
</dbReference>
<dbReference type="InterPro" id="IPR020449">
    <property type="entry name" value="Tscrpt_reg_AraC-type_HTH"/>
</dbReference>
<dbReference type="SMART" id="SM00342">
    <property type="entry name" value="HTH_ARAC"/>
    <property type="match status" value="1"/>
</dbReference>
<dbReference type="InterPro" id="IPR053142">
    <property type="entry name" value="PchR_regulatory_protein"/>
</dbReference>
<reference evidence="5 6" key="1">
    <citation type="submission" date="2018-07" db="EMBL/GenBank/DDBJ databases">
        <title>Genomic Encyclopedia of Type Strains, Phase III (KMG-III): the genomes of soil and plant-associated and newly described type strains.</title>
        <authorList>
            <person name="Whitman W."/>
        </authorList>
    </citation>
    <scope>NUCLEOTIDE SEQUENCE [LARGE SCALE GENOMIC DNA]</scope>
    <source>
        <strain evidence="5 6">CECT 7287</strain>
    </source>
</reference>
<dbReference type="PANTHER" id="PTHR47893:SF1">
    <property type="entry name" value="REGULATORY PROTEIN PCHR"/>
    <property type="match status" value="1"/>
</dbReference>
<dbReference type="Gene3D" id="1.10.10.60">
    <property type="entry name" value="Homeodomain-like"/>
    <property type="match status" value="1"/>
</dbReference>
<keyword evidence="1" id="KW-0805">Transcription regulation</keyword>
<feature type="domain" description="HTH araC/xylS-type" evidence="4">
    <location>
        <begin position="246"/>
        <end position="344"/>
    </location>
</feature>
<evidence type="ECO:0000259" key="4">
    <source>
        <dbReference type="PROSITE" id="PS01124"/>
    </source>
</evidence>
<dbReference type="RefSeq" id="WP_116065859.1">
    <property type="nucleotide sequence ID" value="NZ_QRDZ01000060.1"/>
</dbReference>
<organism evidence="5 6">
    <name type="scientific">Cohnella phaseoli</name>
    <dbReference type="NCBI Taxonomy" id="456490"/>
    <lineage>
        <taxon>Bacteria</taxon>
        <taxon>Bacillati</taxon>
        <taxon>Bacillota</taxon>
        <taxon>Bacilli</taxon>
        <taxon>Bacillales</taxon>
        <taxon>Paenibacillaceae</taxon>
        <taxon>Cohnella</taxon>
    </lineage>
</organism>
<gene>
    <name evidence="5" type="ORF">DFP98_16017</name>
</gene>
<dbReference type="GO" id="GO:0043565">
    <property type="term" value="F:sequence-specific DNA binding"/>
    <property type="evidence" value="ECO:0007669"/>
    <property type="project" value="InterPro"/>
</dbReference>
<dbReference type="InterPro" id="IPR018060">
    <property type="entry name" value="HTH_AraC"/>
</dbReference>
<dbReference type="Pfam" id="PF12833">
    <property type="entry name" value="HTH_18"/>
    <property type="match status" value="1"/>
</dbReference>
<dbReference type="InterPro" id="IPR009057">
    <property type="entry name" value="Homeodomain-like_sf"/>
</dbReference>
<sequence length="358" mass="41052">MRRHYFIDSSDKFVETICQMARMVPPGRGRDGGQHGEGGQGQERFARYEIREEYGTGSVEVYQVMEHSTLVLFDVAFCDDVIFEYDMKSHYVGVTYCIDGEMERHEQGYEGFLFAQNHLFVSKSAEMKGRTCQHGGQRYQCVSLNMNSEHMIHLLGKSGIELWDDTMGRLERLTRRQYVTGGQLGEVVTNIFRSIFYCELPEKSKILYYEGKVKELLSLLVSGKLPGLENDETAMLLDDYEIRQIRLGHERLMENRGHPPTLNQLSKELAISRNKLAKGYKLIYGKTIYDHYRTTCMQDAVVLLSDLNKSVQDIALDIGYSNASNFCNAFKREFGVTPLQYRKIRLKNASGQSGTRTT</sequence>
<dbReference type="PROSITE" id="PS01124">
    <property type="entry name" value="HTH_ARAC_FAMILY_2"/>
    <property type="match status" value="1"/>
</dbReference>
<proteinExistence type="predicted"/>
<dbReference type="OrthoDB" id="9782503at2"/>
<dbReference type="GO" id="GO:0003700">
    <property type="term" value="F:DNA-binding transcription factor activity"/>
    <property type="evidence" value="ECO:0007669"/>
    <property type="project" value="InterPro"/>
</dbReference>
<evidence type="ECO:0000256" key="1">
    <source>
        <dbReference type="ARBA" id="ARBA00023015"/>
    </source>
</evidence>
<keyword evidence="2 5" id="KW-0238">DNA-binding</keyword>
<evidence type="ECO:0000313" key="6">
    <source>
        <dbReference type="Proteomes" id="UP000256977"/>
    </source>
</evidence>
<evidence type="ECO:0000313" key="5">
    <source>
        <dbReference type="EMBL" id="RED51913.1"/>
    </source>
</evidence>
<accession>A0A3D9HQY6</accession>
<dbReference type="PANTHER" id="PTHR47893">
    <property type="entry name" value="REGULATORY PROTEIN PCHR"/>
    <property type="match status" value="1"/>
</dbReference>
<protein>
    <submittedName>
        <fullName evidence="5">AraC-like DNA-binding protein</fullName>
    </submittedName>
</protein>
<dbReference type="AlphaFoldDB" id="A0A3D9HQY6"/>
<dbReference type="SUPFAM" id="SSF46689">
    <property type="entry name" value="Homeodomain-like"/>
    <property type="match status" value="1"/>
</dbReference>
<name>A0A3D9HQY6_9BACL</name>